<accession>A0A6P8UZZ7</accession>
<dbReference type="PANTHER" id="PTHR34754">
    <property type="entry name" value="COILED-COIL DOMAIN-CONTAINING PROTEIN 60"/>
    <property type="match status" value="1"/>
</dbReference>
<dbReference type="Proteomes" id="UP000515161">
    <property type="component" value="Unplaced"/>
</dbReference>
<feature type="compositionally biased region" description="Low complexity" evidence="1">
    <location>
        <begin position="199"/>
        <end position="210"/>
    </location>
</feature>
<feature type="compositionally biased region" description="Polar residues" evidence="1">
    <location>
        <begin position="299"/>
        <end position="310"/>
    </location>
</feature>
<evidence type="ECO:0000313" key="2">
    <source>
        <dbReference type="Proteomes" id="UP000515161"/>
    </source>
</evidence>
<evidence type="ECO:0000313" key="3">
    <source>
        <dbReference type="RefSeq" id="XP_034081128.1"/>
    </source>
</evidence>
<dbReference type="OrthoDB" id="10017343at2759"/>
<gene>
    <name evidence="3" type="primary">LOC117552044</name>
</gene>
<feature type="compositionally biased region" description="Basic residues" evidence="1">
    <location>
        <begin position="248"/>
        <end position="265"/>
    </location>
</feature>
<organism evidence="2 3">
    <name type="scientific">Gymnodraco acuticeps</name>
    <name type="common">Antarctic dragonfish</name>
    <dbReference type="NCBI Taxonomy" id="8218"/>
    <lineage>
        <taxon>Eukaryota</taxon>
        <taxon>Metazoa</taxon>
        <taxon>Chordata</taxon>
        <taxon>Craniata</taxon>
        <taxon>Vertebrata</taxon>
        <taxon>Euteleostomi</taxon>
        <taxon>Actinopterygii</taxon>
        <taxon>Neopterygii</taxon>
        <taxon>Teleostei</taxon>
        <taxon>Neoteleostei</taxon>
        <taxon>Acanthomorphata</taxon>
        <taxon>Eupercaria</taxon>
        <taxon>Perciformes</taxon>
        <taxon>Notothenioidei</taxon>
        <taxon>Bathydraconidae</taxon>
        <taxon>Gymnodraco</taxon>
    </lineage>
</organism>
<reference evidence="3" key="1">
    <citation type="submission" date="2025-08" db="UniProtKB">
        <authorList>
            <consortium name="RefSeq"/>
        </authorList>
    </citation>
    <scope>IDENTIFICATION</scope>
</reference>
<feature type="region of interest" description="Disordered" evidence="1">
    <location>
        <begin position="131"/>
        <end position="172"/>
    </location>
</feature>
<dbReference type="GeneID" id="117552044"/>
<name>A0A6P8UZZ7_GYMAC</name>
<dbReference type="KEGG" id="gacu:117552044"/>
<feature type="compositionally biased region" description="Basic and acidic residues" evidence="1">
    <location>
        <begin position="319"/>
        <end position="328"/>
    </location>
</feature>
<feature type="compositionally biased region" description="Polar residues" evidence="1">
    <location>
        <begin position="329"/>
        <end position="361"/>
    </location>
</feature>
<feature type="region of interest" description="Disordered" evidence="1">
    <location>
        <begin position="196"/>
        <end position="219"/>
    </location>
</feature>
<dbReference type="Pfam" id="PF15769">
    <property type="entry name" value="DUF4698"/>
    <property type="match status" value="2"/>
</dbReference>
<dbReference type="InterPro" id="IPR031526">
    <property type="entry name" value="DUF4698"/>
</dbReference>
<sequence length="578" mass="65332">MIHRYYTPDLRCLGTVKYVPLCDRPPWSGSSRPGRTEPDSRETCGRRQLQLSGQGWPEDPWRQSGVTRLSSHLETKSLIQDNVVEQHERWPVCPTQAGKRADIVSLRKHLGHTRRLASAIKRGQSYFHLLQKEEQEKQEEEERQRMRREEQLRTEPRPPSFSSDSDSEGWPLPTESCCSGVTVAWPRRKKIQSARPFTPLHHSLSSPLLSEAPRDPGRGRTTIKILKEERAIENKWEQFVSSKPCRAPPRRPRCSSARLHSHRKSPFMSAASLSAVTPPPLGSSSVSSLLRDVGEDTESSGAQETGQSPSDYLCTLSDVHQKGKKESQSSKTSNWTPPESNPQPLKTDGQTGSKTTKSFPTESCPAISHLINDKATRLREITTAFKGRVEEISRSYADVLELKARERLNSGHQGYRVPGHVTQGLPPHVTCLSRESEAPDNKNKNKHSNNMWLSSLLSSLPLEVCRERAGGRVLEKLRGFAEQQSLRVPPQVLLKVLGGLEPWELCLPELCVAVQIATEHVVQMPREEYDTWHGSRVTLLPQYRHAPQTPEWQSTPAVRSNKERWNETLGNMLNHPRE</sequence>
<dbReference type="InParanoid" id="A0A6P8UZZ7"/>
<evidence type="ECO:0000256" key="1">
    <source>
        <dbReference type="SAM" id="MobiDB-lite"/>
    </source>
</evidence>
<feature type="region of interest" description="Disordered" evidence="1">
    <location>
        <begin position="242"/>
        <end position="365"/>
    </location>
</feature>
<proteinExistence type="predicted"/>
<dbReference type="PANTHER" id="PTHR34754:SF1">
    <property type="entry name" value="COILED-COIL DOMAIN-CONTAINING PROTEIN 60"/>
    <property type="match status" value="1"/>
</dbReference>
<protein>
    <submittedName>
        <fullName evidence="3">LOW QUALITY PROTEIN: coiled-coil domain-containing protein 60-like</fullName>
    </submittedName>
</protein>
<feature type="compositionally biased region" description="Basic and acidic residues" evidence="1">
    <location>
        <begin position="131"/>
        <end position="156"/>
    </location>
</feature>
<dbReference type="RefSeq" id="XP_034081128.1">
    <property type="nucleotide sequence ID" value="XM_034225237.1"/>
</dbReference>
<keyword evidence="2" id="KW-1185">Reference proteome</keyword>
<dbReference type="AlphaFoldDB" id="A0A6P8UZZ7"/>